<keyword evidence="2" id="KW-1185">Reference proteome</keyword>
<dbReference type="EMBL" id="JBBPBM010000008">
    <property type="protein sequence ID" value="KAK8572497.1"/>
    <property type="molecule type" value="Genomic_DNA"/>
</dbReference>
<sequence>MNKSAFIYGKIPFWKTNGGQSTLLAKCKRPKRFKSRAFRYKELAPGWMPMHIPFGTCFSGGFRFKAIN</sequence>
<protein>
    <submittedName>
        <fullName evidence="1">Uncharacterized protein</fullName>
    </submittedName>
</protein>
<organism evidence="1 2">
    <name type="scientific">Hibiscus sabdariffa</name>
    <name type="common">roselle</name>
    <dbReference type="NCBI Taxonomy" id="183260"/>
    <lineage>
        <taxon>Eukaryota</taxon>
        <taxon>Viridiplantae</taxon>
        <taxon>Streptophyta</taxon>
        <taxon>Embryophyta</taxon>
        <taxon>Tracheophyta</taxon>
        <taxon>Spermatophyta</taxon>
        <taxon>Magnoliopsida</taxon>
        <taxon>eudicotyledons</taxon>
        <taxon>Gunneridae</taxon>
        <taxon>Pentapetalae</taxon>
        <taxon>rosids</taxon>
        <taxon>malvids</taxon>
        <taxon>Malvales</taxon>
        <taxon>Malvaceae</taxon>
        <taxon>Malvoideae</taxon>
        <taxon>Hibiscus</taxon>
    </lineage>
</organism>
<dbReference type="Proteomes" id="UP001472677">
    <property type="component" value="Unassembled WGS sequence"/>
</dbReference>
<gene>
    <name evidence="1" type="ORF">V6N12_028550</name>
</gene>
<comment type="caution">
    <text evidence="1">The sequence shown here is derived from an EMBL/GenBank/DDBJ whole genome shotgun (WGS) entry which is preliminary data.</text>
</comment>
<evidence type="ECO:0000313" key="1">
    <source>
        <dbReference type="EMBL" id="KAK8572497.1"/>
    </source>
</evidence>
<evidence type="ECO:0000313" key="2">
    <source>
        <dbReference type="Proteomes" id="UP001472677"/>
    </source>
</evidence>
<reference evidence="1 2" key="1">
    <citation type="journal article" date="2024" name="G3 (Bethesda)">
        <title>Genome assembly of Hibiscus sabdariffa L. provides insights into metabolisms of medicinal natural products.</title>
        <authorList>
            <person name="Kim T."/>
        </authorList>
    </citation>
    <scope>NUCLEOTIDE SEQUENCE [LARGE SCALE GENOMIC DNA]</scope>
    <source>
        <strain evidence="1">TK-2024</strain>
        <tissue evidence="1">Old leaves</tissue>
    </source>
</reference>
<accession>A0ABR2F641</accession>
<name>A0ABR2F641_9ROSI</name>
<proteinExistence type="predicted"/>